<dbReference type="OrthoDB" id="10251136at2759"/>
<name>A0A4P9X4F4_9FUNG</name>
<evidence type="ECO:0000313" key="7">
    <source>
        <dbReference type="EMBL" id="RKO99955.1"/>
    </source>
</evidence>
<accession>A0A4P9X4F4</accession>
<keyword evidence="2 4" id="KW-0547">Nucleotide-binding</keyword>
<comment type="similarity">
    <text evidence="1 4">Belongs to the AAA ATPase family.</text>
</comment>
<dbReference type="STRING" id="1555241.A0A4P9X4F4"/>
<dbReference type="InterPro" id="IPR015415">
    <property type="entry name" value="Spast_Vps4_C"/>
</dbReference>
<keyword evidence="9" id="KW-1185">Reference proteome</keyword>
<dbReference type="FunFam" id="3.40.50.300:FF:000093">
    <property type="entry name" value="Fidgetin-like 1"/>
    <property type="match status" value="1"/>
</dbReference>
<sequence>DRLKHLDERMVQTIEAEIMERMDPVRWEDIAGLAHAKATIQELVVWPMLRPDIFRGVRAPAQGLLLFGPPGTGKTLLAKGVASQTGATFFSISSSSLTSKWVGDGEKLVRTLFALARVRQPAVVFIDEVDSLLSQRTDGEAEATRRIKTEFLVQFDGCGSASTDRILIIGATNRPQDIDEAARRRFRKRLYVPLPDRAARRALLDRLLDQMRHNLSDADLEVLVNATEGYGGADVDGLVREASLGPLRDVEDIQSVRADDVRPIEAHDFTDALMQVRASVTAADLDPYLQFDAAFGS</sequence>
<dbReference type="FunFam" id="1.10.8.60:FF:000022">
    <property type="entry name" value="Fidgetin like 1"/>
    <property type="match status" value="1"/>
</dbReference>
<dbReference type="InterPro" id="IPR003593">
    <property type="entry name" value="AAA+_ATPase"/>
</dbReference>
<dbReference type="EMBL" id="ML009926">
    <property type="protein sequence ID" value="RKO96462.1"/>
    <property type="molecule type" value="Genomic_DNA"/>
</dbReference>
<dbReference type="PANTHER" id="PTHR23074">
    <property type="entry name" value="AAA DOMAIN-CONTAINING"/>
    <property type="match status" value="1"/>
</dbReference>
<feature type="non-terminal residue" evidence="7">
    <location>
        <position position="297"/>
    </location>
</feature>
<dbReference type="InterPro" id="IPR003959">
    <property type="entry name" value="ATPase_AAA_core"/>
</dbReference>
<reference evidence="8 9" key="1">
    <citation type="journal article" date="2018" name="Nat. Microbiol.">
        <title>Leveraging single-cell genomics to expand the fungal tree of life.</title>
        <authorList>
            <person name="Ahrendt S.R."/>
            <person name="Quandt C.A."/>
            <person name="Ciobanu D."/>
            <person name="Clum A."/>
            <person name="Salamov A."/>
            <person name="Andreopoulos B."/>
            <person name="Cheng J.F."/>
            <person name="Woyke T."/>
            <person name="Pelin A."/>
            <person name="Henrissat B."/>
            <person name="Reynolds N.K."/>
            <person name="Benny G.L."/>
            <person name="Smith M.E."/>
            <person name="James T.Y."/>
            <person name="Grigoriev I.V."/>
        </authorList>
    </citation>
    <scope>NUCLEOTIDE SEQUENCE [LARGE SCALE GENOMIC DNA]</scope>
    <source>
        <strain evidence="8 9">ATCC 52028</strain>
    </source>
</reference>
<dbReference type="InterPro" id="IPR003960">
    <property type="entry name" value="ATPase_AAA_CS"/>
</dbReference>
<evidence type="ECO:0000256" key="2">
    <source>
        <dbReference type="ARBA" id="ARBA00022741"/>
    </source>
</evidence>
<dbReference type="Gene3D" id="3.40.50.300">
    <property type="entry name" value="P-loop containing nucleotide triphosphate hydrolases"/>
    <property type="match status" value="1"/>
</dbReference>
<evidence type="ECO:0000256" key="3">
    <source>
        <dbReference type="ARBA" id="ARBA00022840"/>
    </source>
</evidence>
<evidence type="ECO:0000313" key="6">
    <source>
        <dbReference type="EMBL" id="RKO96462.1"/>
    </source>
</evidence>
<gene>
    <name evidence="6" type="ORF">CAUPRSCDRAFT_171</name>
    <name evidence="7" type="ORF">CXG81DRAFT_3350</name>
</gene>
<feature type="domain" description="AAA+ ATPase" evidence="5">
    <location>
        <begin position="60"/>
        <end position="196"/>
    </location>
</feature>
<dbReference type="PROSITE" id="PS00674">
    <property type="entry name" value="AAA"/>
    <property type="match status" value="1"/>
</dbReference>
<dbReference type="GO" id="GO:0016887">
    <property type="term" value="F:ATP hydrolysis activity"/>
    <property type="evidence" value="ECO:0007669"/>
    <property type="project" value="InterPro"/>
</dbReference>
<evidence type="ECO:0000256" key="1">
    <source>
        <dbReference type="ARBA" id="ARBA00006914"/>
    </source>
</evidence>
<evidence type="ECO:0000256" key="4">
    <source>
        <dbReference type="RuleBase" id="RU003651"/>
    </source>
</evidence>
<organism evidence="7 9">
    <name type="scientific">Caulochytrium protostelioides</name>
    <dbReference type="NCBI Taxonomy" id="1555241"/>
    <lineage>
        <taxon>Eukaryota</taxon>
        <taxon>Fungi</taxon>
        <taxon>Fungi incertae sedis</taxon>
        <taxon>Chytridiomycota</taxon>
        <taxon>Chytridiomycota incertae sedis</taxon>
        <taxon>Chytridiomycetes</taxon>
        <taxon>Caulochytriales</taxon>
        <taxon>Caulochytriaceae</taxon>
        <taxon>Caulochytrium</taxon>
    </lineage>
</organism>
<dbReference type="GO" id="GO:0005524">
    <property type="term" value="F:ATP binding"/>
    <property type="evidence" value="ECO:0007669"/>
    <property type="project" value="UniProtKB-KW"/>
</dbReference>
<dbReference type="InterPro" id="IPR027417">
    <property type="entry name" value="P-loop_NTPase"/>
</dbReference>
<dbReference type="Pfam" id="PF09336">
    <property type="entry name" value="Vps4_C"/>
    <property type="match status" value="1"/>
</dbReference>
<reference evidence="6" key="3">
    <citation type="submission" date="2018-08" db="EMBL/GenBank/DDBJ databases">
        <title>Leveraging single-cell genomics to expand the Fungal Tree of Life.</title>
        <authorList>
            <consortium name="DOE Joint Genome Institute"/>
            <person name="Ahrendt S.R."/>
            <person name="Quandt C.A."/>
            <person name="Ciobanu D."/>
            <person name="Clum A."/>
            <person name="Salamov A."/>
            <person name="Andreopoulos B."/>
            <person name="Cheng J.-F."/>
            <person name="Woyke T."/>
            <person name="Pelin A."/>
            <person name="Henrissat B."/>
            <person name="Reynolds N."/>
            <person name="Benny G.L."/>
            <person name="Smith M.E."/>
            <person name="James T.Y."/>
            <person name="Grigoriev I.V."/>
        </authorList>
    </citation>
    <scope>NUCLEOTIDE SEQUENCE</scope>
    <source>
        <strain evidence="6">ATCC 52028</strain>
    </source>
</reference>
<dbReference type="Proteomes" id="UP000268535">
    <property type="component" value="Unassembled WGS sequence"/>
</dbReference>
<reference evidence="7" key="2">
    <citation type="submission" date="2018-04" db="EMBL/GenBank/DDBJ databases">
        <title>Leveraging single-cell genomics to expand the Fungal Tree of Life.</title>
        <authorList>
            <consortium name="DOE Joint Genome Institute"/>
            <person name="Ahrendt S.R."/>
            <person name="Quandt C.A."/>
            <person name="Ciobanu D."/>
            <person name="Clum A."/>
            <person name="Salamov A."/>
            <person name="Andreopoulos B."/>
            <person name="Cheng J.-F."/>
            <person name="Woyke T."/>
            <person name="Pelin A."/>
            <person name="Henrissat B."/>
            <person name="Benny G.L."/>
            <person name="Smith M.E."/>
            <person name="James T.Y."/>
            <person name="Grigoriev I.V."/>
        </authorList>
    </citation>
    <scope>NUCLEOTIDE SEQUENCE</scope>
    <source>
        <strain evidence="7">ATCC 52028</strain>
    </source>
</reference>
<dbReference type="AlphaFoldDB" id="A0A4P9X4F4"/>
<dbReference type="Pfam" id="PF17862">
    <property type="entry name" value="AAA_lid_3"/>
    <property type="match status" value="1"/>
</dbReference>
<dbReference type="Proteomes" id="UP000274922">
    <property type="component" value="Unassembled WGS sequence"/>
</dbReference>
<evidence type="ECO:0000313" key="9">
    <source>
        <dbReference type="Proteomes" id="UP000274922"/>
    </source>
</evidence>
<evidence type="ECO:0000313" key="8">
    <source>
        <dbReference type="Proteomes" id="UP000268535"/>
    </source>
</evidence>
<dbReference type="InterPro" id="IPR041569">
    <property type="entry name" value="AAA_lid_3"/>
</dbReference>
<dbReference type="SMART" id="SM00382">
    <property type="entry name" value="AAA"/>
    <property type="match status" value="1"/>
</dbReference>
<keyword evidence="3 4" id="KW-0067">ATP-binding</keyword>
<dbReference type="EMBL" id="ML014244">
    <property type="protein sequence ID" value="RKO99955.1"/>
    <property type="molecule type" value="Genomic_DNA"/>
</dbReference>
<feature type="non-terminal residue" evidence="7">
    <location>
        <position position="1"/>
    </location>
</feature>
<dbReference type="InterPro" id="IPR050304">
    <property type="entry name" value="MT-severing_AAA_ATPase"/>
</dbReference>
<evidence type="ECO:0000259" key="5">
    <source>
        <dbReference type="SMART" id="SM00382"/>
    </source>
</evidence>
<dbReference type="Pfam" id="PF00004">
    <property type="entry name" value="AAA"/>
    <property type="match status" value="1"/>
</dbReference>
<dbReference type="SUPFAM" id="SSF52540">
    <property type="entry name" value="P-loop containing nucleoside triphosphate hydrolases"/>
    <property type="match status" value="1"/>
</dbReference>
<dbReference type="Gene3D" id="1.10.8.60">
    <property type="match status" value="1"/>
</dbReference>
<protein>
    <submittedName>
        <fullName evidence="6">AAA-domain-containing protein</fullName>
    </submittedName>
</protein>
<dbReference type="PANTHER" id="PTHR23074:SF17">
    <property type="entry name" value="FIDGETIN-LIKE PROTEIN 1"/>
    <property type="match status" value="1"/>
</dbReference>
<proteinExistence type="inferred from homology"/>